<evidence type="ECO:0000313" key="4">
    <source>
        <dbReference type="Proteomes" id="UP000010847"/>
    </source>
</evidence>
<evidence type="ECO:0000313" key="3">
    <source>
        <dbReference type="EMBL" id="AHF06549.1"/>
    </source>
</evidence>
<dbReference type="GO" id="GO:0003690">
    <property type="term" value="F:double-stranded DNA binding"/>
    <property type="evidence" value="ECO:0007669"/>
    <property type="project" value="InterPro"/>
</dbReference>
<dbReference type="OrthoDB" id="1708261at2"/>
<dbReference type="Gene3D" id="6.10.10.80">
    <property type="entry name" value="Small, acid-soluble spore protein, alpha/beta type-like"/>
    <property type="match status" value="1"/>
</dbReference>
<dbReference type="eggNOG" id="ENOG5033CAV">
    <property type="taxonomic scope" value="Bacteria"/>
</dbReference>
<keyword evidence="4" id="KW-1185">Reference proteome</keyword>
<dbReference type="Pfam" id="PF00269">
    <property type="entry name" value="SASP"/>
    <property type="match status" value="1"/>
</dbReference>
<comment type="function">
    <text evidence="1">SASP are bound to spore DNA. They are double-stranded DNA-binding proteins that cause DNA to change to an a-like conformation. They protect the DNA backbone from chemical and enzymatic cleavage and are thus involved in dormant spore's high resistance to UV light.</text>
</comment>
<gene>
    <name evidence="3" type="ORF">DESME_05340</name>
</gene>
<dbReference type="EMBL" id="CP007032">
    <property type="protein sequence ID" value="AHF06549.1"/>
    <property type="molecule type" value="Genomic_DNA"/>
</dbReference>
<dbReference type="InterPro" id="IPR001448">
    <property type="entry name" value="SASP_alpha/beta-type"/>
</dbReference>
<dbReference type="AlphaFoldDB" id="W0EBF7"/>
<accession>W0EBF7</accession>
<reference evidence="3 4" key="1">
    <citation type="submission" date="2013-12" db="EMBL/GenBank/DDBJ databases">
        <authorList>
            <consortium name="DOE Joint Genome Institute"/>
            <person name="Smidt H."/>
            <person name="Huntemann M."/>
            <person name="Han J."/>
            <person name="Chen A."/>
            <person name="Kyrpides N."/>
            <person name="Mavromatis K."/>
            <person name="Markowitz V."/>
            <person name="Palaniappan K."/>
            <person name="Ivanova N."/>
            <person name="Schaumberg A."/>
            <person name="Pati A."/>
            <person name="Liolios K."/>
            <person name="Nordberg H.P."/>
            <person name="Cantor M.N."/>
            <person name="Hua S.X."/>
            <person name="Woyke T."/>
        </authorList>
    </citation>
    <scope>NUCLEOTIDE SEQUENCE [LARGE SCALE GENOMIC DNA]</scope>
    <source>
        <strain evidence="4">DSM 15288</strain>
    </source>
</reference>
<proteinExistence type="predicted"/>
<feature type="compositionally biased region" description="Basic and acidic residues" evidence="2">
    <location>
        <begin position="1"/>
        <end position="21"/>
    </location>
</feature>
<name>W0EBF7_9FIRM</name>
<dbReference type="HOGENOM" id="CLU_169738_1_0_9"/>
<evidence type="ECO:0000256" key="1">
    <source>
        <dbReference type="ARBA" id="ARBA00003863"/>
    </source>
</evidence>
<dbReference type="InterPro" id="IPR038300">
    <property type="entry name" value="SASP_sf_alpha/beta"/>
</dbReference>
<dbReference type="RefSeq" id="WP_006717962.1">
    <property type="nucleotide sequence ID" value="NZ_CP007032.1"/>
</dbReference>
<dbReference type="Proteomes" id="UP000010847">
    <property type="component" value="Chromosome"/>
</dbReference>
<dbReference type="STRING" id="871968.DESME_05340"/>
<protein>
    <submittedName>
        <fullName evidence="3">Spore protein</fullName>
    </submittedName>
</protein>
<sequence>MNDEEIVKSDPSLKKNSLKKDKKEKKPKVKRTDPYEALKMEIAAELGLMDQVRDEGWHSLSARDAGKIGGIMTQRKKKQKTENNI</sequence>
<organism evidence="3 4">
    <name type="scientific">Desulfitobacterium metallireducens DSM 15288</name>
    <dbReference type="NCBI Taxonomy" id="871968"/>
    <lineage>
        <taxon>Bacteria</taxon>
        <taxon>Bacillati</taxon>
        <taxon>Bacillota</taxon>
        <taxon>Clostridia</taxon>
        <taxon>Eubacteriales</taxon>
        <taxon>Desulfitobacteriaceae</taxon>
        <taxon>Desulfitobacterium</taxon>
    </lineage>
</organism>
<dbReference type="KEGG" id="dmt:DESME_05340"/>
<feature type="region of interest" description="Disordered" evidence="2">
    <location>
        <begin position="1"/>
        <end position="32"/>
    </location>
</feature>
<dbReference type="GO" id="GO:0006265">
    <property type="term" value="P:DNA topological change"/>
    <property type="evidence" value="ECO:0007669"/>
    <property type="project" value="InterPro"/>
</dbReference>
<evidence type="ECO:0000256" key="2">
    <source>
        <dbReference type="SAM" id="MobiDB-lite"/>
    </source>
</evidence>